<dbReference type="PROSITE" id="PS50885">
    <property type="entry name" value="HAMP"/>
    <property type="match status" value="1"/>
</dbReference>
<dbReference type="InterPro" id="IPR011006">
    <property type="entry name" value="CheY-like_superfamily"/>
</dbReference>
<evidence type="ECO:0000256" key="4">
    <source>
        <dbReference type="ARBA" id="ARBA00022553"/>
    </source>
</evidence>
<keyword evidence="6" id="KW-0418">Kinase</keyword>
<dbReference type="InterPro" id="IPR001789">
    <property type="entry name" value="Sig_transdc_resp-reg_receiver"/>
</dbReference>
<evidence type="ECO:0000256" key="1">
    <source>
        <dbReference type="ARBA" id="ARBA00000085"/>
    </source>
</evidence>
<dbReference type="CDD" id="cd16922">
    <property type="entry name" value="HATPase_EvgS-ArcB-TorS-like"/>
    <property type="match status" value="1"/>
</dbReference>
<feature type="modified residue" description="4-aspartylphosphate" evidence="8">
    <location>
        <position position="735"/>
    </location>
</feature>
<comment type="caution">
    <text evidence="13">The sequence shown here is derived from an EMBL/GenBank/DDBJ whole genome shotgun (WGS) entry which is preliminary data.</text>
</comment>
<comment type="catalytic activity">
    <reaction evidence="1">
        <text>ATP + protein L-histidine = ADP + protein N-phospho-L-histidine.</text>
        <dbReference type="EC" id="2.7.13.3"/>
    </reaction>
</comment>
<dbReference type="Pfam" id="PF00672">
    <property type="entry name" value="HAMP"/>
    <property type="match status" value="1"/>
</dbReference>
<evidence type="ECO:0000259" key="12">
    <source>
        <dbReference type="PROSITE" id="PS50885"/>
    </source>
</evidence>
<dbReference type="PROSITE" id="PS50109">
    <property type="entry name" value="HIS_KIN"/>
    <property type="match status" value="1"/>
</dbReference>
<dbReference type="GO" id="GO:0005524">
    <property type="term" value="F:ATP binding"/>
    <property type="evidence" value="ECO:0007669"/>
    <property type="project" value="UniProtKB-KW"/>
</dbReference>
<keyword evidence="9" id="KW-0472">Membrane</keyword>
<keyword evidence="7" id="KW-0902">Two-component regulatory system</keyword>
<dbReference type="SUPFAM" id="SSF47226">
    <property type="entry name" value="Histidine-containing phosphotransfer domain, HPT domain"/>
    <property type="match status" value="1"/>
</dbReference>
<evidence type="ECO:0000256" key="2">
    <source>
        <dbReference type="ARBA" id="ARBA00004370"/>
    </source>
</evidence>
<dbReference type="Gene3D" id="3.30.565.10">
    <property type="entry name" value="Histidine kinase-like ATPase, C-terminal domain"/>
    <property type="match status" value="1"/>
</dbReference>
<dbReference type="PANTHER" id="PTHR45339">
    <property type="entry name" value="HYBRID SIGNAL TRANSDUCTION HISTIDINE KINASE J"/>
    <property type="match status" value="1"/>
</dbReference>
<dbReference type="InterPro" id="IPR036097">
    <property type="entry name" value="HisK_dim/P_sf"/>
</dbReference>
<dbReference type="InterPro" id="IPR005467">
    <property type="entry name" value="His_kinase_dom"/>
</dbReference>
<gene>
    <name evidence="13" type="ORF">O0V09_04560</name>
</gene>
<dbReference type="SMART" id="SM00387">
    <property type="entry name" value="HATPase_c"/>
    <property type="match status" value="1"/>
</dbReference>
<dbReference type="Gene3D" id="6.10.340.10">
    <property type="match status" value="1"/>
</dbReference>
<evidence type="ECO:0000313" key="13">
    <source>
        <dbReference type="EMBL" id="MCZ0864457.1"/>
    </source>
</evidence>
<feature type="domain" description="Response regulatory" evidence="11">
    <location>
        <begin position="686"/>
        <end position="802"/>
    </location>
</feature>
<dbReference type="Gene3D" id="3.40.50.2300">
    <property type="match status" value="2"/>
</dbReference>
<dbReference type="SUPFAM" id="SSF55874">
    <property type="entry name" value="ATPase domain of HSP90 chaperone/DNA topoisomerase II/histidine kinase"/>
    <property type="match status" value="1"/>
</dbReference>
<feature type="domain" description="Response regulatory" evidence="11">
    <location>
        <begin position="536"/>
        <end position="654"/>
    </location>
</feature>
<dbReference type="Pfam" id="PF02518">
    <property type="entry name" value="HATPase_c"/>
    <property type="match status" value="1"/>
</dbReference>
<evidence type="ECO:0000259" key="10">
    <source>
        <dbReference type="PROSITE" id="PS50109"/>
    </source>
</evidence>
<dbReference type="InterPro" id="IPR003661">
    <property type="entry name" value="HisK_dim/P_dom"/>
</dbReference>
<evidence type="ECO:0000256" key="3">
    <source>
        <dbReference type="ARBA" id="ARBA00012438"/>
    </source>
</evidence>
<comment type="subcellular location">
    <subcellularLocation>
        <location evidence="2">Membrane</location>
    </subcellularLocation>
</comment>
<dbReference type="Pfam" id="PF00072">
    <property type="entry name" value="Response_reg"/>
    <property type="match status" value="1"/>
</dbReference>
<keyword evidence="9" id="KW-0812">Transmembrane</keyword>
<dbReference type="SMART" id="SM00448">
    <property type="entry name" value="REC"/>
    <property type="match status" value="1"/>
</dbReference>
<name>A0A9J6RJB3_9GAMM</name>
<proteinExistence type="predicted"/>
<evidence type="ECO:0000313" key="14">
    <source>
        <dbReference type="Proteomes" id="UP001069090"/>
    </source>
</evidence>
<feature type="transmembrane region" description="Helical" evidence="9">
    <location>
        <begin position="20"/>
        <end position="37"/>
    </location>
</feature>
<keyword evidence="13" id="KW-0547">Nucleotide-binding</keyword>
<evidence type="ECO:0000256" key="8">
    <source>
        <dbReference type="PROSITE-ProRule" id="PRU00169"/>
    </source>
</evidence>
<keyword evidence="13" id="KW-0067">ATP-binding</keyword>
<dbReference type="SMART" id="SM00304">
    <property type="entry name" value="HAMP"/>
    <property type="match status" value="1"/>
</dbReference>
<evidence type="ECO:0000256" key="9">
    <source>
        <dbReference type="SAM" id="Phobius"/>
    </source>
</evidence>
<dbReference type="RefSeq" id="WP_258330612.1">
    <property type="nucleotide sequence ID" value="NZ_JAPTGG010000003.1"/>
</dbReference>
<evidence type="ECO:0000256" key="5">
    <source>
        <dbReference type="ARBA" id="ARBA00022679"/>
    </source>
</evidence>
<feature type="transmembrane region" description="Helical" evidence="9">
    <location>
        <begin position="177"/>
        <end position="197"/>
    </location>
</feature>
<keyword evidence="5" id="KW-0808">Transferase</keyword>
<dbReference type="Gene3D" id="1.10.287.130">
    <property type="match status" value="1"/>
</dbReference>
<dbReference type="FunFam" id="3.30.565.10:FF:000010">
    <property type="entry name" value="Sensor histidine kinase RcsC"/>
    <property type="match status" value="1"/>
</dbReference>
<accession>A0A9J6RJB3</accession>
<protein>
    <recommendedName>
        <fullName evidence="3">histidine kinase</fullName>
        <ecNumber evidence="3">2.7.13.3</ecNumber>
    </recommendedName>
</protein>
<dbReference type="SUPFAM" id="SSF47384">
    <property type="entry name" value="Homodimeric domain of signal transducing histidine kinase"/>
    <property type="match status" value="1"/>
</dbReference>
<dbReference type="SUPFAM" id="SSF158472">
    <property type="entry name" value="HAMP domain-like"/>
    <property type="match status" value="1"/>
</dbReference>
<dbReference type="InterPro" id="IPR036890">
    <property type="entry name" value="HATPase_C_sf"/>
</dbReference>
<keyword evidence="9" id="KW-1133">Transmembrane helix</keyword>
<dbReference type="SUPFAM" id="SSF52172">
    <property type="entry name" value="CheY-like"/>
    <property type="match status" value="2"/>
</dbReference>
<dbReference type="EMBL" id="JAPTGG010000003">
    <property type="protein sequence ID" value="MCZ0864457.1"/>
    <property type="molecule type" value="Genomic_DNA"/>
</dbReference>
<dbReference type="InterPro" id="IPR036641">
    <property type="entry name" value="HPT_dom_sf"/>
</dbReference>
<feature type="domain" description="Histidine kinase" evidence="10">
    <location>
        <begin position="300"/>
        <end position="521"/>
    </location>
</feature>
<dbReference type="Proteomes" id="UP001069090">
    <property type="component" value="Unassembled WGS sequence"/>
</dbReference>
<dbReference type="PROSITE" id="PS50110">
    <property type="entry name" value="RESPONSE_REGULATORY"/>
    <property type="match status" value="2"/>
</dbReference>
<feature type="domain" description="HAMP" evidence="12">
    <location>
        <begin position="201"/>
        <end position="253"/>
    </location>
</feature>
<dbReference type="PRINTS" id="PR00344">
    <property type="entry name" value="BCTRLSENSOR"/>
</dbReference>
<dbReference type="CDD" id="cd06225">
    <property type="entry name" value="HAMP"/>
    <property type="match status" value="1"/>
</dbReference>
<comment type="caution">
    <text evidence="8">Lacks conserved residue(s) required for the propagation of feature annotation.</text>
</comment>
<dbReference type="AlphaFoldDB" id="A0A9J6RJB3"/>
<dbReference type="Gene3D" id="1.20.120.160">
    <property type="entry name" value="HPT domain"/>
    <property type="match status" value="1"/>
</dbReference>
<dbReference type="GO" id="GO:0005886">
    <property type="term" value="C:plasma membrane"/>
    <property type="evidence" value="ECO:0007669"/>
    <property type="project" value="UniProtKB-SubCell"/>
</dbReference>
<reference evidence="13 14" key="1">
    <citation type="submission" date="2022-12" db="EMBL/GenBank/DDBJ databases">
        <title>Dasania phycosphaerae sp. nov., isolated from particulate material of the south coast of Korea.</title>
        <authorList>
            <person name="Jiang Y."/>
        </authorList>
    </citation>
    <scope>NUCLEOTIDE SEQUENCE [LARGE SCALE GENOMIC DNA]</scope>
    <source>
        <strain evidence="13 14">GY-19</strain>
    </source>
</reference>
<dbReference type="CDD" id="cd00082">
    <property type="entry name" value="HisKA"/>
    <property type="match status" value="1"/>
</dbReference>
<dbReference type="EC" id="2.7.13.3" evidence="3"/>
<evidence type="ECO:0000256" key="6">
    <source>
        <dbReference type="ARBA" id="ARBA00022777"/>
    </source>
</evidence>
<sequence>MQISKLFSFSQWSLRARVSALVAVPLVCITLLTVYNINSALSRETASLEDRVEKLLFLAADAAQLALFAGDSEALDNLATAIMRDSQIAELLFFDDAKQQLSGQPATIASKVVGDDFVDGKQLAVANHWVFVRSVKPMGVFIDDDPEQYQEPVSQELLGWVLLTVDLSNSRDYRAAVLRNNLLIAALMLSIALWLAFRFSRAVVRPINKITDAVARYGQEDFNHRVAELSSGELGELEKGINKLAERVGQSQLILKAEVEKATNKWVAAAKDLERQNLDLAEAKTIAVEANHAKDDFLARMSHELRTPLTGIMGFVRLLAKTDQPKLRQEYSDIILTSSRVLLSTINDILDFSKLRANSFELNPSRFNLETCLCSALDLHRVSAFEKGLELNVLIDSDVPLELVADVDKLQKVLNNILSNAVKFTEAGDIIVFVTLLEQQGDAAVINIAIKDSGIGISAANLQRLFNPFFQCDESSTRSHDGTGLGLSIAEDFVTLMGGHISVESEQGEGTEVSFSFLCQFQQSAAKPFAVDGSWRALIYDRNPWTRRSWRNQLLKYSSDVCVLASADKLLASLSQQPKADLLLLGFNAQLDSYKELSALLQSIRATYKGVILLATADVGNSQIIELSEAYSHCYLLSKPLTHSRLWAALAKANEESAAAFISSSNSPPSLKDKTLNSPRLPAGLAVLVADDNPFNQRLLRTLLQAAGAQVTVVNNGQEAQRLCARQRFDALLLDLHMPKLNGMQVSEAVRKGQLNKQTPIIILTADARAEQQPAMAAAGVDAVSYKPLDEQDLMAKIQRLATPCEVEAEPASTRALVTLAASDIEAELNLQLQAIAKALLAKDIAAVQQQVHQLLGVIGLSGIDSLEQVAAELSLAASAGDMAAVSRHYERLAADCAGLTA</sequence>
<dbReference type="Pfam" id="PF00512">
    <property type="entry name" value="HisKA"/>
    <property type="match status" value="1"/>
</dbReference>
<evidence type="ECO:0000256" key="7">
    <source>
        <dbReference type="ARBA" id="ARBA00023012"/>
    </source>
</evidence>
<keyword evidence="14" id="KW-1185">Reference proteome</keyword>
<evidence type="ECO:0000259" key="11">
    <source>
        <dbReference type="PROSITE" id="PS50110"/>
    </source>
</evidence>
<dbReference type="SMART" id="SM00388">
    <property type="entry name" value="HisKA"/>
    <property type="match status" value="1"/>
</dbReference>
<dbReference type="CDD" id="cd17546">
    <property type="entry name" value="REC_hyHK_CKI1_RcsC-like"/>
    <property type="match status" value="1"/>
</dbReference>
<dbReference type="InterPro" id="IPR003660">
    <property type="entry name" value="HAMP_dom"/>
</dbReference>
<keyword evidence="4 8" id="KW-0597">Phosphoprotein</keyword>
<dbReference type="InterPro" id="IPR004358">
    <property type="entry name" value="Sig_transdc_His_kin-like_C"/>
</dbReference>
<dbReference type="InterPro" id="IPR003594">
    <property type="entry name" value="HATPase_dom"/>
</dbReference>
<dbReference type="PANTHER" id="PTHR45339:SF5">
    <property type="entry name" value="HISTIDINE KINASE"/>
    <property type="match status" value="1"/>
</dbReference>
<organism evidence="13 14">
    <name type="scientific">Dasania phycosphaerae</name>
    <dbReference type="NCBI Taxonomy" id="2950436"/>
    <lineage>
        <taxon>Bacteria</taxon>
        <taxon>Pseudomonadati</taxon>
        <taxon>Pseudomonadota</taxon>
        <taxon>Gammaproteobacteria</taxon>
        <taxon>Cellvibrionales</taxon>
        <taxon>Spongiibacteraceae</taxon>
        <taxon>Dasania</taxon>
    </lineage>
</organism>
<dbReference type="GO" id="GO:0000155">
    <property type="term" value="F:phosphorelay sensor kinase activity"/>
    <property type="evidence" value="ECO:0007669"/>
    <property type="project" value="InterPro"/>
</dbReference>